<dbReference type="SUPFAM" id="SSF101478">
    <property type="entry name" value="ADP-ribosylglycohydrolase"/>
    <property type="match status" value="1"/>
</dbReference>
<dbReference type="Gene3D" id="1.10.4080.10">
    <property type="entry name" value="ADP-ribosylation/Crystallin J1"/>
    <property type="match status" value="1"/>
</dbReference>
<feature type="binding site" evidence="1">
    <location>
        <position position="267"/>
    </location>
    <ligand>
        <name>Mg(2+)</name>
        <dbReference type="ChEBI" id="CHEBI:18420"/>
        <label>1</label>
    </ligand>
</feature>
<feature type="binding site" evidence="1">
    <location>
        <position position="57"/>
    </location>
    <ligand>
        <name>Mg(2+)</name>
        <dbReference type="ChEBI" id="CHEBI:18420"/>
        <label>1</label>
    </ligand>
</feature>
<evidence type="ECO:0000313" key="2">
    <source>
        <dbReference type="EMBL" id="ABC76795.1"/>
    </source>
</evidence>
<dbReference type="Pfam" id="PF03747">
    <property type="entry name" value="ADP_ribosyl_GH"/>
    <property type="match status" value="1"/>
</dbReference>
<keyword evidence="2" id="KW-0378">Hydrolase</keyword>
<dbReference type="AlphaFoldDB" id="Q2LRT7"/>
<comment type="cofactor">
    <cofactor evidence="1">
        <name>Mg(2+)</name>
        <dbReference type="ChEBI" id="CHEBI:18420"/>
    </cofactor>
    <text evidence="1">Binds 2 magnesium ions per subunit.</text>
</comment>
<gene>
    <name evidence="2" type="ORF">SYN_02739</name>
</gene>
<dbReference type="FunCoup" id="Q2LRT7">
    <property type="interactions" value="176"/>
</dbReference>
<dbReference type="GO" id="GO:0046872">
    <property type="term" value="F:metal ion binding"/>
    <property type="evidence" value="ECO:0007669"/>
    <property type="project" value="UniProtKB-KW"/>
</dbReference>
<dbReference type="eggNOG" id="COG1397">
    <property type="taxonomic scope" value="Bacteria"/>
</dbReference>
<protein>
    <submittedName>
        <fullName evidence="2">ADP-ribosylglycohydrolase</fullName>
        <ecNumber evidence="2">3.2.-.-</ecNumber>
    </submittedName>
</protein>
<dbReference type="STRING" id="56780.SYN_02739"/>
<dbReference type="InParanoid" id="Q2LRT7"/>
<keyword evidence="1" id="KW-0460">Magnesium</keyword>
<dbReference type="RefSeq" id="WP_011416828.1">
    <property type="nucleotide sequence ID" value="NC_007759.1"/>
</dbReference>
<dbReference type="PANTHER" id="PTHR16222:SF12">
    <property type="entry name" value="ADP-RIBOSYLGLYCOHYDROLASE-RELATED"/>
    <property type="match status" value="1"/>
</dbReference>
<keyword evidence="3" id="KW-1185">Reference proteome</keyword>
<dbReference type="InterPro" id="IPR036705">
    <property type="entry name" value="Ribosyl_crysJ1_sf"/>
</dbReference>
<evidence type="ECO:0000313" key="3">
    <source>
        <dbReference type="Proteomes" id="UP000001933"/>
    </source>
</evidence>
<sequence>MDMPLDKLTRYRGCLLGLAVGDALGTTLEFKPPGSFKPITDMVGGGPFDLQPGQWTDDTSMALCLAESLIKCRGFDPKDQMERYVRWWKKGCLSSTGSCFDIGNTTRTALSNFLRTGNPISGPTDSHSAGNGSLMRLAPVPMFYAGNPGEAIEKSGESSRTTHGATAAVDACRYFGALIVGALNGEDKETILSDHYCPSPGYWQEKVLASEIAEIAAGSFKHKNPPEIKGTGYVVQSLEAALWAFYNSSSFEEGCLLAVNLGDDADTTGAIYGQLAGAFYGANRIKGAWKNQLACRAKIVFMAEHLI</sequence>
<dbReference type="EC" id="3.2.-.-" evidence="2"/>
<dbReference type="EMBL" id="CP000252">
    <property type="protein sequence ID" value="ABC76795.1"/>
    <property type="molecule type" value="Genomic_DNA"/>
</dbReference>
<feature type="binding site" evidence="1">
    <location>
        <position position="58"/>
    </location>
    <ligand>
        <name>Mg(2+)</name>
        <dbReference type="ChEBI" id="CHEBI:18420"/>
        <label>1</label>
    </ligand>
</feature>
<keyword evidence="2" id="KW-0326">Glycosidase</keyword>
<dbReference type="Proteomes" id="UP000001933">
    <property type="component" value="Chromosome"/>
</dbReference>
<accession>Q2LRT7</accession>
<name>Q2LRT7_SYNAS</name>
<keyword evidence="1" id="KW-0479">Metal-binding</keyword>
<dbReference type="InterPro" id="IPR005502">
    <property type="entry name" value="Ribosyl_crysJ1"/>
</dbReference>
<feature type="binding site" evidence="1">
    <location>
        <position position="56"/>
    </location>
    <ligand>
        <name>Mg(2+)</name>
        <dbReference type="ChEBI" id="CHEBI:18420"/>
        <label>1</label>
    </ligand>
</feature>
<dbReference type="PANTHER" id="PTHR16222">
    <property type="entry name" value="ADP-RIBOSYLGLYCOHYDROLASE"/>
    <property type="match status" value="1"/>
</dbReference>
<feature type="binding site" evidence="1">
    <location>
        <position position="264"/>
    </location>
    <ligand>
        <name>Mg(2+)</name>
        <dbReference type="ChEBI" id="CHEBI:18420"/>
        <label>1</label>
    </ligand>
</feature>
<proteinExistence type="predicted"/>
<dbReference type="KEGG" id="sat:SYN_02739"/>
<reference evidence="2 3" key="1">
    <citation type="journal article" date="2007" name="Proc. Natl. Acad. Sci. U.S.A.">
        <title>The genome of Syntrophus aciditrophicus: life at the thermodynamic limit of microbial growth.</title>
        <authorList>
            <person name="McInerney M.J."/>
            <person name="Rohlin L."/>
            <person name="Mouttaki H."/>
            <person name="Kim U."/>
            <person name="Krupp R.S."/>
            <person name="Rios-Hernandez L."/>
            <person name="Sieber J."/>
            <person name="Struchtemeyer C.G."/>
            <person name="Bhattacharyya A."/>
            <person name="Campbell J.W."/>
            <person name="Gunsalus R.P."/>
        </authorList>
    </citation>
    <scope>NUCLEOTIDE SEQUENCE [LARGE SCALE GENOMIC DNA]</scope>
    <source>
        <strain evidence="2 3">SB</strain>
    </source>
</reference>
<dbReference type="InterPro" id="IPR050792">
    <property type="entry name" value="ADP-ribosylglycohydrolase"/>
</dbReference>
<evidence type="ECO:0000256" key="1">
    <source>
        <dbReference type="PIRSR" id="PIRSR605502-1"/>
    </source>
</evidence>
<organism evidence="2 3">
    <name type="scientific">Syntrophus aciditrophicus (strain SB)</name>
    <dbReference type="NCBI Taxonomy" id="56780"/>
    <lineage>
        <taxon>Bacteria</taxon>
        <taxon>Pseudomonadati</taxon>
        <taxon>Thermodesulfobacteriota</taxon>
        <taxon>Syntrophia</taxon>
        <taxon>Syntrophales</taxon>
        <taxon>Syntrophaceae</taxon>
        <taxon>Syntrophus</taxon>
    </lineage>
</organism>
<feature type="binding site" evidence="1">
    <location>
        <position position="266"/>
    </location>
    <ligand>
        <name>Mg(2+)</name>
        <dbReference type="ChEBI" id="CHEBI:18420"/>
        <label>1</label>
    </ligand>
</feature>
<dbReference type="HOGENOM" id="CLU_024566_8_2_7"/>
<dbReference type="GO" id="GO:0016798">
    <property type="term" value="F:hydrolase activity, acting on glycosyl bonds"/>
    <property type="evidence" value="ECO:0007669"/>
    <property type="project" value="UniProtKB-KW"/>
</dbReference>